<evidence type="ECO:0000256" key="3">
    <source>
        <dbReference type="ARBA" id="ARBA00022679"/>
    </source>
</evidence>
<evidence type="ECO:0000256" key="1">
    <source>
        <dbReference type="ARBA" id="ARBA00011926"/>
    </source>
</evidence>
<keyword evidence="3" id="KW-0808">Transferase</keyword>
<keyword evidence="6" id="KW-0507">mRNA processing</keyword>
<comment type="catalytic activity">
    <reaction evidence="9">
        <text>a 5'-end (5'-triphosphoguanosine)-ribonucleoside in mRNA + S-adenosyl-L-methionine = a 5'-end (N(7)-methyl 5'-triphosphoguanosine)-ribonucleoside in mRNA + S-adenosyl-L-homocysteine</text>
        <dbReference type="Rhea" id="RHEA:67008"/>
        <dbReference type="Rhea" id="RHEA-COMP:17166"/>
        <dbReference type="Rhea" id="RHEA-COMP:17167"/>
        <dbReference type="ChEBI" id="CHEBI:57856"/>
        <dbReference type="ChEBI" id="CHEBI:59789"/>
        <dbReference type="ChEBI" id="CHEBI:156461"/>
        <dbReference type="ChEBI" id="CHEBI:167617"/>
        <dbReference type="EC" id="2.1.1.56"/>
    </reaction>
</comment>
<evidence type="ECO:0000256" key="8">
    <source>
        <dbReference type="ARBA" id="ARBA00033387"/>
    </source>
</evidence>
<feature type="domain" description="MRNA cap 0 methyltransferase" evidence="12">
    <location>
        <begin position="32"/>
        <end position="292"/>
    </location>
</feature>
<keyword evidence="14" id="KW-1185">Reference proteome</keyword>
<dbReference type="EMBL" id="MCFG01000505">
    <property type="protein sequence ID" value="ORX64690.1"/>
    <property type="molecule type" value="Genomic_DNA"/>
</dbReference>
<dbReference type="InterPro" id="IPR004971">
    <property type="entry name" value="mRNA_G-N7_MeTrfase_dom"/>
</dbReference>
<dbReference type="GO" id="GO:0005634">
    <property type="term" value="C:nucleus"/>
    <property type="evidence" value="ECO:0007669"/>
    <property type="project" value="TreeGrafter"/>
</dbReference>
<evidence type="ECO:0000313" key="13">
    <source>
        <dbReference type="EMBL" id="ORX64690.1"/>
    </source>
</evidence>
<evidence type="ECO:0000256" key="10">
    <source>
        <dbReference type="ARBA" id="ARBA00049739"/>
    </source>
</evidence>
<reference evidence="13 14" key="1">
    <citation type="submission" date="2016-08" db="EMBL/GenBank/DDBJ databases">
        <title>A Parts List for Fungal Cellulosomes Revealed by Comparative Genomics.</title>
        <authorList>
            <consortium name="DOE Joint Genome Institute"/>
            <person name="Haitjema C.H."/>
            <person name="Gilmore S.P."/>
            <person name="Henske J.K."/>
            <person name="Solomon K.V."/>
            <person name="De Groot R."/>
            <person name="Kuo A."/>
            <person name="Mondo S.J."/>
            <person name="Salamov A.A."/>
            <person name="Labutti K."/>
            <person name="Zhao Z."/>
            <person name="Chiniquy J."/>
            <person name="Barry K."/>
            <person name="Brewer H.M."/>
            <person name="Purvine S.O."/>
            <person name="Wright A.T."/>
            <person name="Boxma B."/>
            <person name="Van Alen T."/>
            <person name="Hackstein J.H."/>
            <person name="Baker S.E."/>
            <person name="Grigoriev I.V."/>
            <person name="O'Malley M.A."/>
        </authorList>
    </citation>
    <scope>NUCLEOTIDE SEQUENCE [LARGE SCALE GENOMIC DNA]</scope>
    <source>
        <strain evidence="13 14">S4</strain>
    </source>
</reference>
<dbReference type="Proteomes" id="UP000193944">
    <property type="component" value="Unassembled WGS sequence"/>
</dbReference>
<feature type="compositionally biased region" description="Low complexity" evidence="11">
    <location>
        <begin position="300"/>
        <end position="323"/>
    </location>
</feature>
<keyword evidence="5" id="KW-0694">RNA-binding</keyword>
<dbReference type="Pfam" id="PF03291">
    <property type="entry name" value="mRNA_G-N7_MeTrfase"/>
    <property type="match status" value="1"/>
</dbReference>
<dbReference type="PROSITE" id="PS51562">
    <property type="entry name" value="RNA_CAP0_MT"/>
    <property type="match status" value="1"/>
</dbReference>
<evidence type="ECO:0000256" key="9">
    <source>
        <dbReference type="ARBA" id="ARBA00044712"/>
    </source>
</evidence>
<protein>
    <recommendedName>
        <fullName evidence="10">mRNA cap guanine-N(7) methyltransferase</fullName>
        <ecNumber evidence="1">2.1.1.56</ecNumber>
    </recommendedName>
    <alternativeName>
        <fullName evidence="7">mRNA (guanine-N(7))-methyltransferase</fullName>
    </alternativeName>
    <alternativeName>
        <fullName evidence="8">mRNA cap methyltransferase</fullName>
    </alternativeName>
</protein>
<accession>A0A1Y1VTR8</accession>
<evidence type="ECO:0000256" key="6">
    <source>
        <dbReference type="ARBA" id="ARBA00023042"/>
    </source>
</evidence>
<keyword evidence="6" id="KW-0506">mRNA capping</keyword>
<feature type="compositionally biased region" description="Low complexity" evidence="11">
    <location>
        <begin position="350"/>
        <end position="369"/>
    </location>
</feature>
<keyword evidence="4" id="KW-0949">S-adenosyl-L-methionine</keyword>
<evidence type="ECO:0000256" key="2">
    <source>
        <dbReference type="ARBA" id="ARBA00022603"/>
    </source>
</evidence>
<evidence type="ECO:0000313" key="14">
    <source>
        <dbReference type="Proteomes" id="UP000193944"/>
    </source>
</evidence>
<evidence type="ECO:0000256" key="11">
    <source>
        <dbReference type="SAM" id="MobiDB-lite"/>
    </source>
</evidence>
<dbReference type="AlphaFoldDB" id="A0A1Y1VTR8"/>
<evidence type="ECO:0000256" key="7">
    <source>
        <dbReference type="ARBA" id="ARBA00032772"/>
    </source>
</evidence>
<evidence type="ECO:0000256" key="4">
    <source>
        <dbReference type="ARBA" id="ARBA00022691"/>
    </source>
</evidence>
<proteinExistence type="predicted"/>
<dbReference type="InterPro" id="IPR039753">
    <property type="entry name" value="RG7MT1"/>
</dbReference>
<dbReference type="EC" id="2.1.1.56" evidence="1"/>
<dbReference type="Gene3D" id="3.40.50.150">
    <property type="entry name" value="Vaccinia Virus protein VP39"/>
    <property type="match status" value="1"/>
</dbReference>
<dbReference type="GO" id="GO:0003723">
    <property type="term" value="F:RNA binding"/>
    <property type="evidence" value="ECO:0007669"/>
    <property type="project" value="UniProtKB-KW"/>
</dbReference>
<dbReference type="PANTHER" id="PTHR12189:SF2">
    <property type="entry name" value="MRNA CAP GUANINE-N7 METHYLTRANSFERASE"/>
    <property type="match status" value="1"/>
</dbReference>
<dbReference type="GO" id="GO:0004482">
    <property type="term" value="F:mRNA 5'-cap (guanine-N7-)-methyltransferase activity"/>
    <property type="evidence" value="ECO:0007669"/>
    <property type="project" value="UniProtKB-EC"/>
</dbReference>
<comment type="caution">
    <text evidence="13">The sequence shown here is derived from an EMBL/GenBank/DDBJ whole genome shotgun (WGS) entry which is preliminary data.</text>
</comment>
<organism evidence="13 14">
    <name type="scientific">Anaeromyces robustus</name>
    <dbReference type="NCBI Taxonomy" id="1754192"/>
    <lineage>
        <taxon>Eukaryota</taxon>
        <taxon>Fungi</taxon>
        <taxon>Fungi incertae sedis</taxon>
        <taxon>Chytridiomycota</taxon>
        <taxon>Chytridiomycota incertae sedis</taxon>
        <taxon>Neocallimastigomycetes</taxon>
        <taxon>Neocallimastigales</taxon>
        <taxon>Neocallimastigaceae</taxon>
        <taxon>Anaeromyces</taxon>
    </lineage>
</organism>
<feature type="region of interest" description="Disordered" evidence="11">
    <location>
        <begin position="297"/>
        <end position="405"/>
    </location>
</feature>
<sequence length="405" mass="47661">MMKRRYEESEVKHIAEHYNKRPEIGIYGREKSRIIRLKNYNNWVKAVLINEFARKDDHVFDMCCGKGGDFGKWSKRRIASLTGVDVAEVSISQAKERYNNLRIKYPAKIYAADCFSTILDPPAHLYNAVSAQFALHYSFESEEKVRTMFKNVTNYLRPNGVFFGTITNGARIVKKLRNSKDNTFGNSLYSITFQDKENFSLFGSKYYFKLEDAIDDCPEYLVHFPTFINIAKEYGLTLILQKDFHEFYNYYIQYKHNIDLFNRMKVLDSNGCFSKEEWEVASIYLAFVFRKEADNESPLTSPYTSPHQSPYSSPSSSQQQQQQRLNNPYRGGLPRNNNGMPPNRYHHSYNRPQNNYNNNNNNNNNRPSNYGYSHQHQQHPPPYPQDYNNRRNERPYPNEPQPPRN</sequence>
<dbReference type="InterPro" id="IPR029063">
    <property type="entry name" value="SAM-dependent_MTases_sf"/>
</dbReference>
<name>A0A1Y1VTR8_9FUNG</name>
<dbReference type="OrthoDB" id="10248867at2759"/>
<keyword evidence="2" id="KW-0489">Methyltransferase</keyword>
<dbReference type="STRING" id="1754192.A0A1Y1VTR8"/>
<dbReference type="CDD" id="cd02440">
    <property type="entry name" value="AdoMet_MTases"/>
    <property type="match status" value="1"/>
</dbReference>
<reference evidence="13 14" key="2">
    <citation type="submission" date="2016-08" db="EMBL/GenBank/DDBJ databases">
        <title>Pervasive Adenine N6-methylation of Active Genes in Fungi.</title>
        <authorList>
            <consortium name="DOE Joint Genome Institute"/>
            <person name="Mondo S.J."/>
            <person name="Dannebaum R.O."/>
            <person name="Kuo R.C."/>
            <person name="Labutti K."/>
            <person name="Haridas S."/>
            <person name="Kuo A."/>
            <person name="Salamov A."/>
            <person name="Ahrendt S.R."/>
            <person name="Lipzen A."/>
            <person name="Sullivan W."/>
            <person name="Andreopoulos W.B."/>
            <person name="Clum A."/>
            <person name="Lindquist E."/>
            <person name="Daum C."/>
            <person name="Ramamoorthy G.K."/>
            <person name="Gryganskyi A."/>
            <person name="Culley D."/>
            <person name="Magnuson J.K."/>
            <person name="James T.Y."/>
            <person name="O'Malley M.A."/>
            <person name="Stajich J.E."/>
            <person name="Spatafora J.W."/>
            <person name="Visel A."/>
            <person name="Grigoriev I.V."/>
        </authorList>
    </citation>
    <scope>NUCLEOTIDE SEQUENCE [LARGE SCALE GENOMIC DNA]</scope>
    <source>
        <strain evidence="13 14">S4</strain>
    </source>
</reference>
<evidence type="ECO:0000256" key="5">
    <source>
        <dbReference type="ARBA" id="ARBA00022884"/>
    </source>
</evidence>
<gene>
    <name evidence="13" type="ORF">BCR32DRAFT_238639</name>
</gene>
<dbReference type="PANTHER" id="PTHR12189">
    <property type="entry name" value="MRNA GUANINE-7- METHYLTRANSFERASE"/>
    <property type="match status" value="1"/>
</dbReference>
<evidence type="ECO:0000259" key="12">
    <source>
        <dbReference type="PROSITE" id="PS51562"/>
    </source>
</evidence>
<dbReference type="SUPFAM" id="SSF53335">
    <property type="entry name" value="S-adenosyl-L-methionine-dependent methyltransferases"/>
    <property type="match status" value="1"/>
</dbReference>